<dbReference type="AlphaFoldDB" id="Q6AE02"/>
<comment type="subcellular location">
    <subcellularLocation>
        <location evidence="1">Cytoplasm</location>
    </subcellularLocation>
</comment>
<feature type="domain" description="RecX third three-helical" evidence="5">
    <location>
        <begin position="2"/>
        <end position="37"/>
    </location>
</feature>
<accession>Q6AE02</accession>
<organism evidence="6 7">
    <name type="scientific">Leifsonia xyli subsp. xyli (strain CTCB07)</name>
    <dbReference type="NCBI Taxonomy" id="281090"/>
    <lineage>
        <taxon>Bacteria</taxon>
        <taxon>Bacillati</taxon>
        <taxon>Actinomycetota</taxon>
        <taxon>Actinomycetes</taxon>
        <taxon>Micrococcales</taxon>
        <taxon>Microbacteriaceae</taxon>
        <taxon>Leifsonia</taxon>
    </lineage>
</organism>
<dbReference type="Pfam" id="PF21981">
    <property type="entry name" value="RecX_HTH3"/>
    <property type="match status" value="1"/>
</dbReference>
<dbReference type="STRING" id="281090.Lxx16000"/>
<dbReference type="HOGENOM" id="CLU_3081349_0_0_11"/>
<evidence type="ECO:0000256" key="2">
    <source>
        <dbReference type="ARBA" id="ARBA00009695"/>
    </source>
</evidence>
<dbReference type="eggNOG" id="COG2137">
    <property type="taxonomic scope" value="Bacteria"/>
</dbReference>
<reference evidence="6 7" key="1">
    <citation type="journal article" date="2004" name="Mol. Plant Microbe Interact.">
        <title>The genome sequence of the Gram-positive sugarcane pathogen Leifsonia xyli subsp. xyli.</title>
        <authorList>
            <person name="Monteiro-Vitorello C.B."/>
            <person name="Camargo L.E.A."/>
            <person name="Van Sluys M.A."/>
            <person name="Kitajima J.P."/>
            <person name="Truffi D."/>
            <person name="do Amaral A.M."/>
            <person name="Harakava R."/>
            <person name="de Oliveira J.C.F."/>
            <person name="Wood D."/>
            <person name="de Oliveira M.C."/>
            <person name="Miyaki C.Y."/>
            <person name="Takita M.A."/>
            <person name="da Silva A.C.R."/>
            <person name="Furlan L.R."/>
            <person name="Carraro D.M."/>
            <person name="Camarotte G."/>
            <person name="Almeida N.F. Jr."/>
            <person name="Carrer H."/>
            <person name="Coutinho L.L."/>
            <person name="El-Dorry H.A."/>
            <person name="Ferro M.I.T."/>
            <person name="Gagliardi P.R."/>
            <person name="Giglioti E."/>
            <person name="Goldman M.H.S."/>
            <person name="Goldman G.H."/>
            <person name="Kimura E.T."/>
            <person name="Ferro E.S."/>
            <person name="Kuramae E.E."/>
            <person name="Lemos E.G.M."/>
            <person name="Lemos M.V.F."/>
            <person name="Mauro S.M.Z."/>
            <person name="Machado M.A."/>
            <person name="Marino C.L."/>
            <person name="Menck C.F."/>
            <person name="Nunes L.R."/>
            <person name="Oliveira R.C."/>
            <person name="Pereira G.G."/>
            <person name="Siqueira W."/>
            <person name="de Souza A.A."/>
            <person name="Tsai S.M."/>
            <person name="Zanca A.S."/>
            <person name="Simpson A.J.G."/>
            <person name="Brumbley S.M."/>
            <person name="Setubal J.C."/>
        </authorList>
    </citation>
    <scope>NUCLEOTIDE SEQUENCE [LARGE SCALE GENOMIC DNA]</scope>
    <source>
        <strain evidence="6 7">CTCB07</strain>
    </source>
</reference>
<evidence type="ECO:0000256" key="4">
    <source>
        <dbReference type="ARBA" id="ARBA00022490"/>
    </source>
</evidence>
<dbReference type="Gene3D" id="1.10.10.10">
    <property type="entry name" value="Winged helix-like DNA-binding domain superfamily/Winged helix DNA-binding domain"/>
    <property type="match status" value="1"/>
</dbReference>
<proteinExistence type="inferred from homology"/>
<dbReference type="InterPro" id="IPR036388">
    <property type="entry name" value="WH-like_DNA-bd_sf"/>
</dbReference>
<keyword evidence="4" id="KW-0963">Cytoplasm</keyword>
<evidence type="ECO:0000259" key="5">
    <source>
        <dbReference type="Pfam" id="PF21981"/>
    </source>
</evidence>
<name>Q6AE02_LEIXX</name>
<dbReference type="GO" id="GO:0005737">
    <property type="term" value="C:cytoplasm"/>
    <property type="evidence" value="ECO:0007669"/>
    <property type="project" value="UniProtKB-SubCell"/>
</dbReference>
<dbReference type="EMBL" id="AE016822">
    <property type="protein sequence ID" value="AAT89394.1"/>
    <property type="molecule type" value="Genomic_DNA"/>
</dbReference>
<dbReference type="Proteomes" id="UP000001306">
    <property type="component" value="Chromosome"/>
</dbReference>
<evidence type="ECO:0000256" key="3">
    <source>
        <dbReference type="ARBA" id="ARBA00018111"/>
    </source>
</evidence>
<protein>
    <recommendedName>
        <fullName evidence="3">Regulatory protein RecX</fullName>
    </recommendedName>
</protein>
<dbReference type="InterPro" id="IPR053925">
    <property type="entry name" value="RecX_HTH_3rd"/>
</dbReference>
<sequence length="52" mass="6028">MKRIGQLSSYDDETVRRRLHGFLARKGYDSGTVRQAMDAAFASRKHRGVRFQ</sequence>
<dbReference type="KEGG" id="lxx:Lxx16000"/>
<keyword evidence="7" id="KW-1185">Reference proteome</keyword>
<gene>
    <name evidence="6" type="ordered locus">Lxx16000</name>
</gene>
<evidence type="ECO:0000313" key="7">
    <source>
        <dbReference type="Proteomes" id="UP000001306"/>
    </source>
</evidence>
<comment type="similarity">
    <text evidence="2">Belongs to the RecX family.</text>
</comment>
<evidence type="ECO:0000313" key="6">
    <source>
        <dbReference type="EMBL" id="AAT89394.1"/>
    </source>
</evidence>
<evidence type="ECO:0000256" key="1">
    <source>
        <dbReference type="ARBA" id="ARBA00004496"/>
    </source>
</evidence>